<protein>
    <submittedName>
        <fullName evidence="1">Uncharacterized protein</fullName>
    </submittedName>
</protein>
<sequence>MAINELETRRIVDHVNGDIAAYNAIIPDEEYLHSIGVSSAGSGLVLPSSQFRRLAYLGVGKKAIPEIEIVDGVYMVGFGNDKPEPMFSAEPGLDLVIKAHPEMAWFSQAAAVVDFVAGGIYPARNQHTLSPRIVLQGLADLSIGQQIRDRLNADRGESGLDLVMKAVEGFVAGQENLYTSLCIDRETAETLVFRNFVLEFALMIGHDGLIEDLISQDPKALTVVLGTKAAWLLSHPDKISDVMSSFLALESRHAEFTPEDLLDFDQVGRNGFGNVLGLASDLTTARVFPRCFRLANLVSSLKTGEADYLWRQRVVTGSPTTVGFLGLESLDGTLVSDPHLSIGIKSGLGLLRKSIRGNEDGLFSIWSKRRPLVSFSNLSFLKGLTGLEALLATYRQGDDGLLNQIVTKMQKNPDDIRMRLFVSSERFGPGHATSLTGARYIKL</sequence>
<evidence type="ECO:0000313" key="1">
    <source>
        <dbReference type="EMBL" id="OGM55342.1"/>
    </source>
</evidence>
<proteinExistence type="predicted"/>
<reference evidence="1 2" key="1">
    <citation type="journal article" date="2016" name="Nat. Commun.">
        <title>Thousands of microbial genomes shed light on interconnected biogeochemical processes in an aquifer system.</title>
        <authorList>
            <person name="Anantharaman K."/>
            <person name="Brown C.T."/>
            <person name="Hug L.A."/>
            <person name="Sharon I."/>
            <person name="Castelle C.J."/>
            <person name="Probst A.J."/>
            <person name="Thomas B.C."/>
            <person name="Singh A."/>
            <person name="Wilkins M.J."/>
            <person name="Karaoz U."/>
            <person name="Brodie E.L."/>
            <person name="Williams K.H."/>
            <person name="Hubbard S.S."/>
            <person name="Banfield J.F."/>
        </authorList>
    </citation>
    <scope>NUCLEOTIDE SEQUENCE [LARGE SCALE GENOMIC DNA]</scope>
</reference>
<dbReference type="Proteomes" id="UP000178603">
    <property type="component" value="Unassembled WGS sequence"/>
</dbReference>
<dbReference type="EMBL" id="MGGW01000004">
    <property type="protein sequence ID" value="OGM55342.1"/>
    <property type="molecule type" value="Genomic_DNA"/>
</dbReference>
<comment type="caution">
    <text evidence="1">The sequence shown here is derived from an EMBL/GenBank/DDBJ whole genome shotgun (WGS) entry which is preliminary data.</text>
</comment>
<accession>A0A1F8AUC3</accession>
<dbReference type="AlphaFoldDB" id="A0A1F8AUC3"/>
<name>A0A1F8AUC3_9BACT</name>
<evidence type="ECO:0000313" key="2">
    <source>
        <dbReference type="Proteomes" id="UP000178603"/>
    </source>
</evidence>
<organism evidence="1 2">
    <name type="scientific">Candidatus Woesebacteria bacterium RIFCSPHIGHO2_12_FULL_41_24</name>
    <dbReference type="NCBI Taxonomy" id="1802510"/>
    <lineage>
        <taxon>Bacteria</taxon>
        <taxon>Candidatus Woeseibacteriota</taxon>
    </lineage>
</organism>
<gene>
    <name evidence="1" type="ORF">A3E44_03610</name>
</gene>